<evidence type="ECO:0000259" key="1">
    <source>
        <dbReference type="Pfam" id="PF14243"/>
    </source>
</evidence>
<dbReference type="AlphaFoldDB" id="A0A2G4RBN0"/>
<evidence type="ECO:0000313" key="3">
    <source>
        <dbReference type="Proteomes" id="UP000228751"/>
    </source>
</evidence>
<feature type="domain" description="ATP-grasp" evidence="1">
    <location>
        <begin position="116"/>
        <end position="246"/>
    </location>
</feature>
<proteinExistence type="predicted"/>
<dbReference type="GeneID" id="66349759"/>
<keyword evidence="3" id="KW-1185">Reference proteome</keyword>
<comment type="caution">
    <text evidence="2">The sequence shown here is derived from an EMBL/GenBank/DDBJ whole genome shotgun (WGS) entry which is preliminary data.</text>
</comment>
<dbReference type="Proteomes" id="UP000228751">
    <property type="component" value="Unassembled WGS sequence"/>
</dbReference>
<dbReference type="EMBL" id="PEBQ01000164">
    <property type="protein sequence ID" value="PHY93165.1"/>
    <property type="molecule type" value="Genomic_DNA"/>
</dbReference>
<dbReference type="RefSeq" id="WP_099541913.1">
    <property type="nucleotide sequence ID" value="NZ_PEBQ01000164.1"/>
</dbReference>
<dbReference type="OrthoDB" id="170171at204441"/>
<accession>A0A2G4RBN0</accession>
<reference evidence="2 3" key="1">
    <citation type="submission" date="2017-10" db="EMBL/GenBank/DDBJ databases">
        <title>Genomic analysis of the genus Acetobacter.</title>
        <authorList>
            <person name="Kim K.H."/>
            <person name="Chun B.H."/>
            <person name="Son A.R."/>
            <person name="Jeon C.O."/>
        </authorList>
    </citation>
    <scope>NUCLEOTIDE SEQUENCE [LARGE SCALE GENOMIC DNA]</scope>
    <source>
        <strain evidence="2 3">LHT 2458</strain>
    </source>
</reference>
<evidence type="ECO:0000313" key="2">
    <source>
        <dbReference type="EMBL" id="PHY93165.1"/>
    </source>
</evidence>
<organism evidence="2 3">
    <name type="scientific">Acetobacter pomorum</name>
    <dbReference type="NCBI Taxonomy" id="65959"/>
    <lineage>
        <taxon>Bacteria</taxon>
        <taxon>Pseudomonadati</taxon>
        <taxon>Pseudomonadota</taxon>
        <taxon>Alphaproteobacteria</taxon>
        <taxon>Acetobacterales</taxon>
        <taxon>Acetobacteraceae</taxon>
        <taxon>Acetobacter</taxon>
    </lineage>
</organism>
<name>A0A2G4RBN0_9PROT</name>
<gene>
    <name evidence="2" type="ORF">CSR02_12815</name>
</gene>
<dbReference type="InterPro" id="IPR025643">
    <property type="entry name" value="R2K_3"/>
</dbReference>
<dbReference type="Pfam" id="PF14243">
    <property type="entry name" value="R2K_3"/>
    <property type="match status" value="1"/>
</dbReference>
<sequence>MDFALLWQHCVTDIPDTNILSVCLDRTPPDSLEFKALIPELRKRKLIFQTSIAMRYRLEKLGLYPLISDSEYQFNYAFLSQALAKIECYDYLLNPDAFIAPFGVISVHPYAPDPMFLRPNSGCKVFPGQVVKKSDLPSLHLLYKLSLDELCVASPVMDIQDETRCFVMPYSDNPLLACTRYFHKDTPLEARGEISPHDIKPFLAKLKDYPCWPDAMVIDFCRLRVSGAIKIIEMNSIHTSGLYEAKGMITELITRLE</sequence>
<protein>
    <recommendedName>
        <fullName evidence="1">ATP-grasp domain-containing protein</fullName>
    </recommendedName>
</protein>